<dbReference type="RefSeq" id="WP_014796019.1">
    <property type="nucleotide sequence ID" value="NC_018018.1"/>
</dbReference>
<reference evidence="7" key="1">
    <citation type="submission" date="2012-06" db="EMBL/GenBank/DDBJ databases">
        <title>The complete genome of Flexibacter litoralis DSM 6794.</title>
        <authorList>
            <person name="Lucas S."/>
            <person name="Copeland A."/>
            <person name="Lapidus A."/>
            <person name="Glavina del Rio T."/>
            <person name="Dalin E."/>
            <person name="Tice H."/>
            <person name="Bruce D."/>
            <person name="Goodwin L."/>
            <person name="Pitluck S."/>
            <person name="Peters L."/>
            <person name="Ovchinnikova G."/>
            <person name="Lu M."/>
            <person name="Kyrpides N."/>
            <person name="Mavromatis K."/>
            <person name="Ivanova N."/>
            <person name="Brettin T."/>
            <person name="Detter J.C."/>
            <person name="Han C."/>
            <person name="Larimer F."/>
            <person name="Land M."/>
            <person name="Hauser L."/>
            <person name="Markowitz V."/>
            <person name="Cheng J.-F."/>
            <person name="Hugenholtz P."/>
            <person name="Woyke T."/>
            <person name="Wu D."/>
            <person name="Spring S."/>
            <person name="Lang E."/>
            <person name="Kopitz M."/>
            <person name="Brambilla E."/>
            <person name="Klenk H.-P."/>
            <person name="Eisen J.A."/>
        </authorList>
    </citation>
    <scope>NUCLEOTIDE SEQUENCE [LARGE SCALE GENOMIC DNA]</scope>
    <source>
        <strain evidence="7">ATCC 23117 / DSM 6794 / NBRC 15988 / NCIMB 1366 / Sio-4</strain>
    </source>
</reference>
<keyword evidence="7" id="KW-1185">Reference proteome</keyword>
<dbReference type="Gene3D" id="3.40.50.2000">
    <property type="entry name" value="Glycogen Phosphorylase B"/>
    <property type="match status" value="1"/>
</dbReference>
<evidence type="ECO:0000256" key="4">
    <source>
        <dbReference type="ARBA" id="ARBA00022679"/>
    </source>
</evidence>
<dbReference type="PANTHER" id="PTHR45825:SF11">
    <property type="entry name" value="ALPHA AMYLASE DOMAIN-CONTAINING PROTEIN"/>
    <property type="match status" value="1"/>
</dbReference>
<protein>
    <recommendedName>
        <fullName evidence="2">starch synthase</fullName>
        <ecNumber evidence="2">2.4.1.21</ecNumber>
    </recommendedName>
</protein>
<dbReference type="HOGENOM" id="CLU_085315_0_0_10"/>
<evidence type="ECO:0000313" key="7">
    <source>
        <dbReference type="Proteomes" id="UP000006054"/>
    </source>
</evidence>
<gene>
    <name evidence="6" type="ordered locus">Fleli_0039</name>
</gene>
<proteinExistence type="predicted"/>
<feature type="domain" description="Starch synthase catalytic" evidence="5">
    <location>
        <begin position="6"/>
        <end position="229"/>
    </location>
</feature>
<evidence type="ECO:0000256" key="3">
    <source>
        <dbReference type="ARBA" id="ARBA00022676"/>
    </source>
</evidence>
<name>I4AF15_BERLS</name>
<keyword evidence="4" id="KW-0808">Transferase</keyword>
<evidence type="ECO:0000313" key="6">
    <source>
        <dbReference type="EMBL" id="AFM02550.1"/>
    </source>
</evidence>
<dbReference type="OrthoDB" id="9808590at2"/>
<evidence type="ECO:0000256" key="2">
    <source>
        <dbReference type="ARBA" id="ARBA00012588"/>
    </source>
</evidence>
<dbReference type="Proteomes" id="UP000006054">
    <property type="component" value="Chromosome"/>
</dbReference>
<dbReference type="PANTHER" id="PTHR45825">
    <property type="entry name" value="GRANULE-BOUND STARCH SYNTHASE 1, CHLOROPLASTIC/AMYLOPLASTIC"/>
    <property type="match status" value="1"/>
</dbReference>
<sequence>MSESLRILYVTSEITPFLNKLGVGDYVRPLPEAMQNKDIEIRVIVPRWGVINERKNRLHEVVRLSGINITVGEEDKPLTIKVASIPQAKMQVYFIDNEDYFHRKKLYKDKAENLFEDNDERAIFFCKGVAETVKKLGWSPDIVHCNDWFTGLLPLYLRTTYQNEPLFKESKIVSTVYDNLFDQNFDAATLADKVALDDITEEMLASLVANPTPQGFMEMGAKYSDCVVNAQETGKANDIIAASSSENVSTIVGDKNAICDGYYEVYKSLLGDRMTELVEEEKTA</sequence>
<evidence type="ECO:0000256" key="1">
    <source>
        <dbReference type="ARBA" id="ARBA00001478"/>
    </source>
</evidence>
<dbReference type="STRING" id="880071.Fleli_0039"/>
<evidence type="ECO:0000259" key="5">
    <source>
        <dbReference type="Pfam" id="PF08323"/>
    </source>
</evidence>
<accession>I4AF15</accession>
<dbReference type="InterPro" id="IPR013534">
    <property type="entry name" value="Starch_synth_cat_dom"/>
</dbReference>
<dbReference type="EC" id="2.4.1.21" evidence="2"/>
<dbReference type="KEGG" id="fli:Fleli_0039"/>
<dbReference type="eggNOG" id="COG0297">
    <property type="taxonomic scope" value="Bacteria"/>
</dbReference>
<keyword evidence="3" id="KW-0328">Glycosyltransferase</keyword>
<dbReference type="Pfam" id="PF08323">
    <property type="entry name" value="Glyco_transf_5"/>
    <property type="match status" value="1"/>
</dbReference>
<organism evidence="6 7">
    <name type="scientific">Bernardetia litoralis (strain ATCC 23117 / DSM 6794 / NBRC 15988 / NCIMB 1366 / Fx l1 / Sio-4)</name>
    <name type="common">Flexibacter litoralis</name>
    <dbReference type="NCBI Taxonomy" id="880071"/>
    <lineage>
        <taxon>Bacteria</taxon>
        <taxon>Pseudomonadati</taxon>
        <taxon>Bacteroidota</taxon>
        <taxon>Cytophagia</taxon>
        <taxon>Cytophagales</taxon>
        <taxon>Bernardetiaceae</taxon>
        <taxon>Bernardetia</taxon>
    </lineage>
</organism>
<dbReference type="PATRIC" id="fig|880071.3.peg.42"/>
<dbReference type="GO" id="GO:0009011">
    <property type="term" value="F:alpha-1,4-glucan glucosyltransferase (ADP-glucose donor) activity"/>
    <property type="evidence" value="ECO:0007669"/>
    <property type="project" value="UniProtKB-EC"/>
</dbReference>
<comment type="catalytic activity">
    <reaction evidence="1">
        <text>[(1-&gt;4)-alpha-D-glucosyl](n) + ADP-alpha-D-glucose = [(1-&gt;4)-alpha-D-glucosyl](n+1) + ADP + H(+)</text>
        <dbReference type="Rhea" id="RHEA:18189"/>
        <dbReference type="Rhea" id="RHEA-COMP:9584"/>
        <dbReference type="Rhea" id="RHEA-COMP:9587"/>
        <dbReference type="ChEBI" id="CHEBI:15378"/>
        <dbReference type="ChEBI" id="CHEBI:15444"/>
        <dbReference type="ChEBI" id="CHEBI:57498"/>
        <dbReference type="ChEBI" id="CHEBI:456216"/>
        <dbReference type="EC" id="2.4.1.21"/>
    </reaction>
</comment>
<dbReference type="AlphaFoldDB" id="I4AF15"/>
<dbReference type="SUPFAM" id="SSF53756">
    <property type="entry name" value="UDP-Glycosyltransferase/glycogen phosphorylase"/>
    <property type="match status" value="1"/>
</dbReference>
<dbReference type="EMBL" id="CP003345">
    <property type="protein sequence ID" value="AFM02550.1"/>
    <property type="molecule type" value="Genomic_DNA"/>
</dbReference>